<accession>A0A835IPB4</accession>
<dbReference type="EMBL" id="JADFTS010000002">
    <property type="protein sequence ID" value="KAF9621321.1"/>
    <property type="molecule type" value="Genomic_DNA"/>
</dbReference>
<dbReference type="Proteomes" id="UP000631114">
    <property type="component" value="Unassembled WGS sequence"/>
</dbReference>
<name>A0A835IPB4_9MAGN</name>
<evidence type="ECO:0000259" key="2">
    <source>
        <dbReference type="Pfam" id="PF13966"/>
    </source>
</evidence>
<keyword evidence="4" id="KW-1185">Reference proteome</keyword>
<comment type="caution">
    <text evidence="3">The sequence shown here is derived from an EMBL/GenBank/DDBJ whole genome shotgun (WGS) entry which is preliminary data.</text>
</comment>
<feature type="region of interest" description="Disordered" evidence="1">
    <location>
        <begin position="1"/>
        <end position="23"/>
    </location>
</feature>
<feature type="domain" description="Reverse transcriptase zinc-binding" evidence="2">
    <location>
        <begin position="299"/>
        <end position="368"/>
    </location>
</feature>
<proteinExistence type="predicted"/>
<evidence type="ECO:0000256" key="1">
    <source>
        <dbReference type="SAM" id="MobiDB-lite"/>
    </source>
</evidence>
<evidence type="ECO:0000313" key="4">
    <source>
        <dbReference type="Proteomes" id="UP000631114"/>
    </source>
</evidence>
<dbReference type="OrthoDB" id="914170at2759"/>
<gene>
    <name evidence="3" type="ORF">IFM89_019407</name>
</gene>
<protein>
    <recommendedName>
        <fullName evidence="2">Reverse transcriptase zinc-binding domain-containing protein</fullName>
    </recommendedName>
</protein>
<dbReference type="AlphaFoldDB" id="A0A835IPB4"/>
<evidence type="ECO:0000313" key="3">
    <source>
        <dbReference type="EMBL" id="KAF9621321.1"/>
    </source>
</evidence>
<feature type="region of interest" description="Disordered" evidence="1">
    <location>
        <begin position="68"/>
        <end position="88"/>
    </location>
</feature>
<dbReference type="InterPro" id="IPR026960">
    <property type="entry name" value="RVT-Znf"/>
</dbReference>
<sequence length="368" mass="42270">MVLHMVVHQGTAHGDQENSNNTSLQQDAIERNNEERSTPPCSGGTQHAEISELHKDWGSTSNRWADMAEENLPPDKGDNTAKKRGYMPQWKLQKVSPPKTRLRPGGKSSRLAKLVKRWEPDIIEGHSVFVLTQKLKRLKGALKCWNRNIFGNLDTKVREESEVLETMQKELERNFTDALATDLINQENKVEGLLEQEESFWRQKSKVKWDNDLDKSTKFFHALADMNRNKSYISELRNTEGVILSDQKEIGDFMGNQWKFPNSLKQILNSLGVDLSQLQLPDQHREDRRVWLQSTNGLFSVSSAHEAIKERDNGPLWTKFLWSAEVLPRTHGIGWKILNGAMHTDEKLRARNFQLASRCCICAEVEET</sequence>
<dbReference type="Pfam" id="PF13966">
    <property type="entry name" value="zf-RVT"/>
    <property type="match status" value="1"/>
</dbReference>
<organism evidence="3 4">
    <name type="scientific">Coptis chinensis</name>
    <dbReference type="NCBI Taxonomy" id="261450"/>
    <lineage>
        <taxon>Eukaryota</taxon>
        <taxon>Viridiplantae</taxon>
        <taxon>Streptophyta</taxon>
        <taxon>Embryophyta</taxon>
        <taxon>Tracheophyta</taxon>
        <taxon>Spermatophyta</taxon>
        <taxon>Magnoliopsida</taxon>
        <taxon>Ranunculales</taxon>
        <taxon>Ranunculaceae</taxon>
        <taxon>Coptidoideae</taxon>
        <taxon>Coptis</taxon>
    </lineage>
</organism>
<reference evidence="3 4" key="1">
    <citation type="submission" date="2020-10" db="EMBL/GenBank/DDBJ databases">
        <title>The Coptis chinensis genome and diversification of protoberbering-type alkaloids.</title>
        <authorList>
            <person name="Wang B."/>
            <person name="Shu S."/>
            <person name="Song C."/>
            <person name="Liu Y."/>
        </authorList>
    </citation>
    <scope>NUCLEOTIDE SEQUENCE [LARGE SCALE GENOMIC DNA]</scope>
    <source>
        <strain evidence="3">HL-2020</strain>
        <tissue evidence="3">Leaf</tissue>
    </source>
</reference>